<protein>
    <submittedName>
        <fullName evidence="1">Uncharacterized protein</fullName>
    </submittedName>
</protein>
<name>A0A6A6QFG7_9PEZI</name>
<dbReference type="EMBL" id="MU004197">
    <property type="protein sequence ID" value="KAF2490363.1"/>
    <property type="molecule type" value="Genomic_DNA"/>
</dbReference>
<proteinExistence type="predicted"/>
<dbReference type="AlphaFoldDB" id="A0A6A6QFG7"/>
<dbReference type="Proteomes" id="UP000799750">
    <property type="component" value="Unassembled WGS sequence"/>
</dbReference>
<keyword evidence="2" id="KW-1185">Reference proteome</keyword>
<sequence length="93" mass="10397">MLVLFCILTSRFQRAGVFGGITLGLPWMGGDSGWFGGWNSLISSLRRSSLSELLCYFFCRLFLCSVQISHIQISYYLLARRGAMPGLSIDHTV</sequence>
<gene>
    <name evidence="1" type="ORF">BU16DRAFT_150334</name>
</gene>
<accession>A0A6A6QFG7</accession>
<evidence type="ECO:0000313" key="1">
    <source>
        <dbReference type="EMBL" id="KAF2490363.1"/>
    </source>
</evidence>
<organism evidence="1 2">
    <name type="scientific">Lophium mytilinum</name>
    <dbReference type="NCBI Taxonomy" id="390894"/>
    <lineage>
        <taxon>Eukaryota</taxon>
        <taxon>Fungi</taxon>
        <taxon>Dikarya</taxon>
        <taxon>Ascomycota</taxon>
        <taxon>Pezizomycotina</taxon>
        <taxon>Dothideomycetes</taxon>
        <taxon>Pleosporomycetidae</taxon>
        <taxon>Mytilinidiales</taxon>
        <taxon>Mytilinidiaceae</taxon>
        <taxon>Lophium</taxon>
    </lineage>
</organism>
<reference evidence="1" key="1">
    <citation type="journal article" date="2020" name="Stud. Mycol.">
        <title>101 Dothideomycetes genomes: a test case for predicting lifestyles and emergence of pathogens.</title>
        <authorList>
            <person name="Haridas S."/>
            <person name="Albert R."/>
            <person name="Binder M."/>
            <person name="Bloem J."/>
            <person name="Labutti K."/>
            <person name="Salamov A."/>
            <person name="Andreopoulos B."/>
            <person name="Baker S."/>
            <person name="Barry K."/>
            <person name="Bills G."/>
            <person name="Bluhm B."/>
            <person name="Cannon C."/>
            <person name="Castanera R."/>
            <person name="Culley D."/>
            <person name="Daum C."/>
            <person name="Ezra D."/>
            <person name="Gonzalez J."/>
            <person name="Henrissat B."/>
            <person name="Kuo A."/>
            <person name="Liang C."/>
            <person name="Lipzen A."/>
            <person name="Lutzoni F."/>
            <person name="Magnuson J."/>
            <person name="Mondo S."/>
            <person name="Nolan M."/>
            <person name="Ohm R."/>
            <person name="Pangilinan J."/>
            <person name="Park H.-J."/>
            <person name="Ramirez L."/>
            <person name="Alfaro M."/>
            <person name="Sun H."/>
            <person name="Tritt A."/>
            <person name="Yoshinaga Y."/>
            <person name="Zwiers L.-H."/>
            <person name="Turgeon B."/>
            <person name="Goodwin S."/>
            <person name="Spatafora J."/>
            <person name="Crous P."/>
            <person name="Grigoriev I."/>
        </authorList>
    </citation>
    <scope>NUCLEOTIDE SEQUENCE</scope>
    <source>
        <strain evidence="1">CBS 269.34</strain>
    </source>
</reference>
<evidence type="ECO:0000313" key="2">
    <source>
        <dbReference type="Proteomes" id="UP000799750"/>
    </source>
</evidence>